<keyword evidence="3" id="KW-0411">Iron-sulfur</keyword>
<comment type="caution">
    <text evidence="5">The sequence shown here is derived from an EMBL/GenBank/DDBJ whole genome shotgun (WGS) entry which is preliminary data.</text>
</comment>
<keyword evidence="2" id="KW-0408">Iron</keyword>
<protein>
    <submittedName>
        <fullName evidence="5">4Fe-4S dicluster domain-containing protein</fullName>
    </submittedName>
</protein>
<feature type="domain" description="4Fe-4S ferredoxin-type" evidence="4">
    <location>
        <begin position="34"/>
        <end position="63"/>
    </location>
</feature>
<evidence type="ECO:0000313" key="5">
    <source>
        <dbReference type="EMBL" id="MBC5729538.1"/>
    </source>
</evidence>
<dbReference type="Pfam" id="PF12838">
    <property type="entry name" value="Fer4_7"/>
    <property type="match status" value="1"/>
</dbReference>
<dbReference type="Proteomes" id="UP000660021">
    <property type="component" value="Unassembled WGS sequence"/>
</dbReference>
<dbReference type="InterPro" id="IPR017896">
    <property type="entry name" value="4Fe4S_Fe-S-bd"/>
</dbReference>
<keyword evidence="1" id="KW-0479">Metal-binding</keyword>
<gene>
    <name evidence="5" type="ORF">H8S34_01635</name>
</gene>
<evidence type="ECO:0000313" key="6">
    <source>
        <dbReference type="Proteomes" id="UP000660021"/>
    </source>
</evidence>
<sequence length="138" mass="15105">MRRILIDCKEHIPCNPCQFACPTHAIVVGDDITELPHADPEKCVGCGACVAACPGQACFLIDPDFSESEATIDFPYEYLPLPPVGLEVEARNNLGETLCTGRVVKVLSVPAYDHTNLVRMAVPKDLVQQVRGMKPWRG</sequence>
<dbReference type="Gene3D" id="3.30.70.20">
    <property type="match status" value="1"/>
</dbReference>
<dbReference type="PROSITE" id="PS00198">
    <property type="entry name" value="4FE4S_FER_1"/>
    <property type="match status" value="1"/>
</dbReference>
<evidence type="ECO:0000256" key="3">
    <source>
        <dbReference type="ARBA" id="ARBA00023014"/>
    </source>
</evidence>
<proteinExistence type="predicted"/>
<evidence type="ECO:0000256" key="1">
    <source>
        <dbReference type="ARBA" id="ARBA00022723"/>
    </source>
</evidence>
<dbReference type="SUPFAM" id="SSF54862">
    <property type="entry name" value="4Fe-4S ferredoxins"/>
    <property type="match status" value="1"/>
</dbReference>
<organism evidence="5 6">
    <name type="scientific">Pseudoflavonifractor hominis</name>
    <dbReference type="NCBI Taxonomy" id="2763059"/>
    <lineage>
        <taxon>Bacteria</taxon>
        <taxon>Bacillati</taxon>
        <taxon>Bacillota</taxon>
        <taxon>Clostridia</taxon>
        <taxon>Eubacteriales</taxon>
        <taxon>Oscillospiraceae</taxon>
        <taxon>Pseudoflavonifractor</taxon>
    </lineage>
</organism>
<dbReference type="InterPro" id="IPR017900">
    <property type="entry name" value="4Fe4S_Fe_S_CS"/>
</dbReference>
<feature type="domain" description="4Fe-4S ferredoxin-type" evidence="4">
    <location>
        <begin position="2"/>
        <end position="31"/>
    </location>
</feature>
<dbReference type="RefSeq" id="WP_186962861.1">
    <property type="nucleotide sequence ID" value="NZ_JACOPR010000001.1"/>
</dbReference>
<evidence type="ECO:0000259" key="4">
    <source>
        <dbReference type="PROSITE" id="PS51379"/>
    </source>
</evidence>
<reference evidence="5 6" key="1">
    <citation type="submission" date="2020-08" db="EMBL/GenBank/DDBJ databases">
        <title>Genome public.</title>
        <authorList>
            <person name="Liu C."/>
            <person name="Sun Q."/>
        </authorList>
    </citation>
    <scope>NUCLEOTIDE SEQUENCE [LARGE SCALE GENOMIC DNA]</scope>
    <source>
        <strain evidence="5 6">New-38</strain>
    </source>
</reference>
<keyword evidence="6" id="KW-1185">Reference proteome</keyword>
<dbReference type="PROSITE" id="PS51379">
    <property type="entry name" value="4FE4S_FER_2"/>
    <property type="match status" value="2"/>
</dbReference>
<evidence type="ECO:0000256" key="2">
    <source>
        <dbReference type="ARBA" id="ARBA00023004"/>
    </source>
</evidence>
<name>A0ABR7HPT1_9FIRM</name>
<dbReference type="EMBL" id="JACOPR010000001">
    <property type="protein sequence ID" value="MBC5729538.1"/>
    <property type="molecule type" value="Genomic_DNA"/>
</dbReference>
<accession>A0ABR7HPT1</accession>